<name>A0A7D9JGJ6_PARCT</name>
<dbReference type="EMBL" id="CACRXK020015917">
    <property type="protein sequence ID" value="CAB4029061.1"/>
    <property type="molecule type" value="Genomic_DNA"/>
</dbReference>
<feature type="region of interest" description="Disordered" evidence="1">
    <location>
        <begin position="1"/>
        <end position="117"/>
    </location>
</feature>
<dbReference type="CDD" id="cd09275">
    <property type="entry name" value="RNase_HI_RT_DIRS1"/>
    <property type="match status" value="1"/>
</dbReference>
<evidence type="ECO:0000313" key="2">
    <source>
        <dbReference type="EMBL" id="CAB4029061.1"/>
    </source>
</evidence>
<sequence length="942" mass="108518">MGSKRVAALRRLEAHNASPGESNRRERESHSSRHTHSQHESARSPSNSRDREDRLTSKRRSEERPRSQESRDEAPSWAKELLALNKDTDRRLKSLEGEVKENGKRVSRKRERSPVPDFKYKRNRTQYEFNSKVLNTIETALEASDDEERDQALTEGKTLICERNKHIKLAEKFGWETVECYVDEPLASDSEDEKRIRRAIKEGKALKEEKRKSLKNQAVQVSHVTGIVFAAGVQDTLPGFVKTTSEVQTQLKTISRDVSPETDSHINSNSNFKNDIDELQLACLNKRFDNDQLVADVKGRLKANISFWENIGASNWVLGIIRNGYALPFVEQPHAAEFTNHKSVARNEAFVTGELKRLLKIGCIREVSKSEACIISPLGVVSNSDKNRLILDLRFVNSLLKSYRFKYEDLRTFRDIFQSGDWFFKFDYKSGYHHVDILPQHQQYLAFAWDEGHAKRYFVFTVLPFGLATAPYVFTKIQKALVKHWRAQGIRIFTYLDDGIGGGPTEEVSRKISRKIQSDVECSGFLWHPDKSVWEPSQQGEILGFLVDLKKGYFRVPERRIRCLQHKLKYIAQSSKSTARDIAQVTGTIVSMGLALGPVARLWTRGLYRFIMQASTWWEHNKLDEDATREIVFWKDNFEICHGQPIWLANPKPEILTYSDASNTGWGGYSVELGGRIAKGNWSPDEELKSSTWRELRATHLLLASFLPEIQGKDVRHRTDNKNVESILQIGSRNRELHDEAVALYQLCHQFGVRLQAEWIPREFNSEADQLSRETDIDDYMLNPTYFAALDILWGPHTVDRFSSFRTRQVPRFCSRYLNPLTEHVDAFTVSWSGEINWIFPPPYLIPKVLQHMKYGGEDGTLIVPLWSSAPWWPLLTTDGHYPQPWILDWMDLPLRDDMFIPAVAESCLFGFGIPSYRVLALKICFSQSILIKDYADIRPFL</sequence>
<dbReference type="PANTHER" id="PTHR33050">
    <property type="entry name" value="REVERSE TRANSCRIPTASE DOMAIN-CONTAINING PROTEIN"/>
    <property type="match status" value="1"/>
</dbReference>
<evidence type="ECO:0000313" key="3">
    <source>
        <dbReference type="Proteomes" id="UP001152795"/>
    </source>
</evidence>
<gene>
    <name evidence="2" type="ORF">PACLA_8A035727</name>
</gene>
<dbReference type="Gene3D" id="3.30.420.10">
    <property type="entry name" value="Ribonuclease H-like superfamily/Ribonuclease H"/>
    <property type="match status" value="1"/>
</dbReference>
<dbReference type="Proteomes" id="UP001152795">
    <property type="component" value="Unassembled WGS sequence"/>
</dbReference>
<reference evidence="2" key="1">
    <citation type="submission" date="2020-04" db="EMBL/GenBank/DDBJ databases">
        <authorList>
            <person name="Alioto T."/>
            <person name="Alioto T."/>
            <person name="Gomez Garrido J."/>
        </authorList>
    </citation>
    <scope>NUCLEOTIDE SEQUENCE</scope>
    <source>
        <strain evidence="2">A484AB</strain>
    </source>
</reference>
<dbReference type="InterPro" id="IPR043128">
    <property type="entry name" value="Rev_trsase/Diguanyl_cyclase"/>
</dbReference>
<feature type="compositionally biased region" description="Basic and acidic residues" evidence="1">
    <location>
        <begin position="22"/>
        <end position="74"/>
    </location>
</feature>
<dbReference type="CDD" id="cd03714">
    <property type="entry name" value="RT_DIRS1"/>
    <property type="match status" value="1"/>
</dbReference>
<keyword evidence="3" id="KW-1185">Reference proteome</keyword>
<comment type="caution">
    <text evidence="2">The sequence shown here is derived from an EMBL/GenBank/DDBJ whole genome shotgun (WGS) entry which is preliminary data.</text>
</comment>
<dbReference type="InterPro" id="IPR043502">
    <property type="entry name" value="DNA/RNA_pol_sf"/>
</dbReference>
<dbReference type="GO" id="GO:0003676">
    <property type="term" value="F:nucleic acid binding"/>
    <property type="evidence" value="ECO:0007669"/>
    <property type="project" value="InterPro"/>
</dbReference>
<dbReference type="Gene3D" id="3.10.10.10">
    <property type="entry name" value="HIV Type 1 Reverse Transcriptase, subunit A, domain 1"/>
    <property type="match status" value="1"/>
</dbReference>
<dbReference type="AlphaFoldDB" id="A0A7D9JGJ6"/>
<dbReference type="InterPro" id="IPR036397">
    <property type="entry name" value="RNaseH_sf"/>
</dbReference>
<dbReference type="Gene3D" id="3.30.70.270">
    <property type="match status" value="1"/>
</dbReference>
<dbReference type="InterPro" id="IPR000477">
    <property type="entry name" value="RT_dom"/>
</dbReference>
<dbReference type="OrthoDB" id="5961621at2759"/>
<dbReference type="PANTHER" id="PTHR33050:SF7">
    <property type="entry name" value="RIBONUCLEASE H"/>
    <property type="match status" value="1"/>
</dbReference>
<evidence type="ECO:0000256" key="1">
    <source>
        <dbReference type="SAM" id="MobiDB-lite"/>
    </source>
</evidence>
<organism evidence="2 3">
    <name type="scientific">Paramuricea clavata</name>
    <name type="common">Red gorgonian</name>
    <name type="synonym">Violescent sea-whip</name>
    <dbReference type="NCBI Taxonomy" id="317549"/>
    <lineage>
        <taxon>Eukaryota</taxon>
        <taxon>Metazoa</taxon>
        <taxon>Cnidaria</taxon>
        <taxon>Anthozoa</taxon>
        <taxon>Octocorallia</taxon>
        <taxon>Malacalcyonacea</taxon>
        <taxon>Plexauridae</taxon>
        <taxon>Paramuricea</taxon>
    </lineage>
</organism>
<protein>
    <submittedName>
        <fullName evidence="2">Uncharacterized protein</fullName>
    </submittedName>
</protein>
<proteinExistence type="predicted"/>
<dbReference type="GO" id="GO:0006259">
    <property type="term" value="P:DNA metabolic process"/>
    <property type="evidence" value="ECO:0007669"/>
    <property type="project" value="UniProtKB-ARBA"/>
</dbReference>
<accession>A0A7D9JGJ6</accession>
<dbReference type="Pfam" id="PF00078">
    <property type="entry name" value="RVT_1"/>
    <property type="match status" value="1"/>
</dbReference>
<dbReference type="PROSITE" id="PS50878">
    <property type="entry name" value="RT_POL"/>
    <property type="match status" value="1"/>
</dbReference>
<feature type="compositionally biased region" description="Basic and acidic residues" evidence="1">
    <location>
        <begin position="86"/>
        <end position="104"/>
    </location>
</feature>
<dbReference type="SUPFAM" id="SSF56672">
    <property type="entry name" value="DNA/RNA polymerases"/>
    <property type="match status" value="1"/>
</dbReference>
<dbReference type="InterPro" id="IPR052055">
    <property type="entry name" value="Hepadnavirus_pol/RT"/>
</dbReference>